<name>A0A0K6IL97_9GAMM</name>
<dbReference type="Proteomes" id="UP000182769">
    <property type="component" value="Unassembled WGS sequence"/>
</dbReference>
<dbReference type="Gene3D" id="3.40.50.300">
    <property type="entry name" value="P-loop containing nucleotide triphosphate hydrolases"/>
    <property type="match status" value="1"/>
</dbReference>
<reference evidence="3" key="1">
    <citation type="submission" date="2015-08" db="EMBL/GenBank/DDBJ databases">
        <authorList>
            <person name="Varghese N."/>
        </authorList>
    </citation>
    <scope>NUCLEOTIDE SEQUENCE [LARGE SCALE GENOMIC DNA]</scope>
    <source>
        <strain evidence="3">JCM 18476</strain>
    </source>
</reference>
<dbReference type="OrthoDB" id="5593847at2"/>
<keyword evidence="3" id="KW-1185">Reference proteome</keyword>
<dbReference type="RefSeq" id="WP_055463025.1">
    <property type="nucleotide sequence ID" value="NZ_CYHG01000005.1"/>
</dbReference>
<dbReference type="InterPro" id="IPR049945">
    <property type="entry name" value="AAA_22"/>
</dbReference>
<dbReference type="Pfam" id="PF13401">
    <property type="entry name" value="AAA_22"/>
    <property type="match status" value="1"/>
</dbReference>
<evidence type="ECO:0000313" key="3">
    <source>
        <dbReference type="Proteomes" id="UP000182769"/>
    </source>
</evidence>
<sequence length="474" mass="54175">MNRNFANDENQASRTDLKNHLLDALPPKMTAKEFYQSNHYPMLYPNSEEFEDRYELLEELLDSVDRFRFVKEEHYDLYEKVHLLIRRGYKGLAPTHPKYIDYMYSIAAGEKVPFPSGKTTAETAAVVAFSGVGKTSSIERILSSCFDQVIKHSQSDFNDLQITYIKVDMHHDGSRSELLKRLLQEVDKLVINAGYPNPGYANSVTKANGENVTIARMVETVRTVFVRHHVGLFVIDEVQVLSSTTDHDRKHMIQLFDDLSNNLKIPHIKVGTTDSILLFSDRMRHQRRLGEIIELARITDHDEMEAFNEAFFANIERSINVSSVDDVINEFWIQSAGIPSTLLDLFRTCLKEIVPRNKALTPALISKIMKKHFGNQVPALQELRVKGTSQVIDFMTVEQMYKFESKTYIDSLKKAIKKQNPMGMAAQAHLDNIQRFENSQPLSKAEKEALKHLKIGLEKATQKQAGPQTLEEGQ</sequence>
<dbReference type="InterPro" id="IPR027417">
    <property type="entry name" value="P-loop_NTPase"/>
</dbReference>
<dbReference type="STRING" id="1137284.GCA_001418205_01931"/>
<evidence type="ECO:0000313" key="2">
    <source>
        <dbReference type="EMBL" id="CUB04072.1"/>
    </source>
</evidence>
<evidence type="ECO:0000259" key="1">
    <source>
        <dbReference type="Pfam" id="PF13401"/>
    </source>
</evidence>
<accession>A0A0K6IL97</accession>
<proteinExistence type="predicted"/>
<dbReference type="AlphaFoldDB" id="A0A0K6IL97"/>
<dbReference type="SUPFAM" id="SSF52540">
    <property type="entry name" value="P-loop containing nucleoside triphosphate hydrolases"/>
    <property type="match status" value="1"/>
</dbReference>
<feature type="domain" description="ORC1/DEAH AAA+ ATPase" evidence="1">
    <location>
        <begin position="121"/>
        <end position="273"/>
    </location>
</feature>
<gene>
    <name evidence="2" type="ORF">Ga0061065_105164</name>
</gene>
<dbReference type="EMBL" id="CYHG01000005">
    <property type="protein sequence ID" value="CUB04072.1"/>
    <property type="molecule type" value="Genomic_DNA"/>
</dbReference>
<organism evidence="2 3">
    <name type="scientific">Marinomonas fungiae</name>
    <dbReference type="NCBI Taxonomy" id="1137284"/>
    <lineage>
        <taxon>Bacteria</taxon>
        <taxon>Pseudomonadati</taxon>
        <taxon>Pseudomonadota</taxon>
        <taxon>Gammaproteobacteria</taxon>
        <taxon>Oceanospirillales</taxon>
        <taxon>Oceanospirillaceae</taxon>
        <taxon>Marinomonas</taxon>
    </lineage>
</organism>
<protein>
    <submittedName>
        <fullName evidence="2">AAA domain</fullName>
    </submittedName>
</protein>
<dbReference type="GO" id="GO:0016887">
    <property type="term" value="F:ATP hydrolysis activity"/>
    <property type="evidence" value="ECO:0007669"/>
    <property type="project" value="InterPro"/>
</dbReference>